<comment type="subcellular location">
    <subcellularLocation>
        <location evidence="1">Golgi apparatus membrane</location>
        <topology evidence="1">Single-pass type II membrane protein</topology>
    </subcellularLocation>
    <subcellularLocation>
        <location evidence="7">Golgi apparatus</location>
        <location evidence="7">Golgi stack membrane</location>
        <topology evidence="7">Single-pass type II membrane protein</topology>
    </subcellularLocation>
</comment>
<dbReference type="Pfam" id="PF00852">
    <property type="entry name" value="Glyco_transf_10"/>
    <property type="match status" value="1"/>
</dbReference>
<reference evidence="9 10" key="1">
    <citation type="journal article" date="2011" name="Cell">
        <title>The monarch butterfly genome yields insights into long-distance migration.</title>
        <authorList>
            <person name="Zhan S."/>
            <person name="Merlin C."/>
            <person name="Boore J.L."/>
            <person name="Reppert S.M."/>
        </authorList>
    </citation>
    <scope>NUCLEOTIDE SEQUENCE [LARGE SCALE GENOMIC DNA]</scope>
    <source>
        <strain evidence="9">F-2</strain>
    </source>
</reference>
<keyword evidence="10" id="KW-1185">Reference proteome</keyword>
<evidence type="ECO:0000259" key="8">
    <source>
        <dbReference type="Pfam" id="PF00852"/>
    </source>
</evidence>
<dbReference type="InterPro" id="IPR055270">
    <property type="entry name" value="Glyco_tran_10_C"/>
</dbReference>
<name>A0A212F4N8_DANPL</name>
<dbReference type="GO" id="GO:0000139">
    <property type="term" value="C:Golgi membrane"/>
    <property type="evidence" value="ECO:0007669"/>
    <property type="project" value="UniProtKB-SubCell"/>
</dbReference>
<dbReference type="KEGG" id="dpl:KGM_213772"/>
<evidence type="ECO:0000256" key="7">
    <source>
        <dbReference type="RuleBase" id="RU003832"/>
    </source>
</evidence>
<dbReference type="AlphaFoldDB" id="A0A212F4N8"/>
<comment type="similarity">
    <text evidence="3 7">Belongs to the glycosyltransferase 10 family.</text>
</comment>
<keyword evidence="7" id="KW-0472">Membrane</keyword>
<feature type="domain" description="Fucosyltransferase C-terminal" evidence="8">
    <location>
        <begin position="4"/>
        <end position="146"/>
    </location>
</feature>
<dbReference type="eggNOG" id="KOG2619">
    <property type="taxonomic scope" value="Eukaryota"/>
</dbReference>
<dbReference type="GO" id="GO:0008417">
    <property type="term" value="F:fucosyltransferase activity"/>
    <property type="evidence" value="ECO:0007669"/>
    <property type="project" value="InterPro"/>
</dbReference>
<dbReference type="EC" id="2.4.1.-" evidence="7"/>
<dbReference type="EMBL" id="AGBW02010336">
    <property type="protein sequence ID" value="OWR48689.1"/>
    <property type="molecule type" value="Genomic_DNA"/>
</dbReference>
<dbReference type="PANTHER" id="PTHR48438">
    <property type="entry name" value="ALPHA-(1,3)-FUCOSYLTRANSFERASE C-RELATED"/>
    <property type="match status" value="1"/>
</dbReference>
<proteinExistence type="inferred from homology"/>
<accession>A0A212F4N8</accession>
<evidence type="ECO:0000256" key="2">
    <source>
        <dbReference type="ARBA" id="ARBA00004922"/>
    </source>
</evidence>
<keyword evidence="6 7" id="KW-0333">Golgi apparatus</keyword>
<protein>
    <recommendedName>
        <fullName evidence="7">Fucosyltransferase</fullName>
        <ecNumber evidence="7">2.4.1.-</ecNumber>
    </recommendedName>
</protein>
<evidence type="ECO:0000313" key="10">
    <source>
        <dbReference type="Proteomes" id="UP000007151"/>
    </source>
</evidence>
<gene>
    <name evidence="9" type="ORF">KGM_213772</name>
</gene>
<evidence type="ECO:0000313" key="9">
    <source>
        <dbReference type="EMBL" id="OWR48689.1"/>
    </source>
</evidence>
<dbReference type="InParanoid" id="A0A212F4N8"/>
<dbReference type="SUPFAM" id="SSF53756">
    <property type="entry name" value="UDP-Glycosyltransferase/glycogen phosphorylase"/>
    <property type="match status" value="1"/>
</dbReference>
<keyword evidence="7" id="KW-0812">Transmembrane</keyword>
<dbReference type="InterPro" id="IPR001503">
    <property type="entry name" value="Glyco_trans_10"/>
</dbReference>
<comment type="caution">
    <text evidence="9">The sequence shown here is derived from an EMBL/GenBank/DDBJ whole genome shotgun (WGS) entry which is preliminary data.</text>
</comment>
<dbReference type="InterPro" id="IPR038577">
    <property type="entry name" value="GT10-like_C_sf"/>
</dbReference>
<evidence type="ECO:0000256" key="5">
    <source>
        <dbReference type="ARBA" id="ARBA00022679"/>
    </source>
</evidence>
<keyword evidence="5 7" id="KW-0808">Transferase</keyword>
<dbReference type="Proteomes" id="UP000007151">
    <property type="component" value="Unassembled WGS sequence"/>
</dbReference>
<evidence type="ECO:0000256" key="6">
    <source>
        <dbReference type="ARBA" id="ARBA00023034"/>
    </source>
</evidence>
<evidence type="ECO:0000256" key="4">
    <source>
        <dbReference type="ARBA" id="ARBA00022676"/>
    </source>
</evidence>
<dbReference type="PANTHER" id="PTHR48438:SF1">
    <property type="entry name" value="ALPHA-(1,3)-FUCOSYLTRANSFERASE C-RELATED"/>
    <property type="match status" value="1"/>
</dbReference>
<keyword evidence="4 7" id="KW-0328">Glycosyltransferase</keyword>
<dbReference type="UniPathway" id="UPA00378"/>
<evidence type="ECO:0000256" key="3">
    <source>
        <dbReference type="ARBA" id="ARBA00008919"/>
    </source>
</evidence>
<evidence type="ECO:0000256" key="1">
    <source>
        <dbReference type="ARBA" id="ARBA00004323"/>
    </source>
</evidence>
<sequence length="146" mass="16830">MIIKKKKKAVAWFLTDCNTKNSKTIGTLASYVETLLNKRNLTLDVYGWCGNLRCPKNRIEECLVLLKKDYYFYFAFELVSKEDYVTEEILEPLQNYAVPIVYGGANYSRFLPPGSYIDAVKLSGGEVVSLIEQAIRSPEIYQNYFR</sequence>
<organism evidence="9 10">
    <name type="scientific">Danaus plexippus plexippus</name>
    <dbReference type="NCBI Taxonomy" id="278856"/>
    <lineage>
        <taxon>Eukaryota</taxon>
        <taxon>Metazoa</taxon>
        <taxon>Ecdysozoa</taxon>
        <taxon>Arthropoda</taxon>
        <taxon>Hexapoda</taxon>
        <taxon>Insecta</taxon>
        <taxon>Pterygota</taxon>
        <taxon>Neoptera</taxon>
        <taxon>Endopterygota</taxon>
        <taxon>Lepidoptera</taxon>
        <taxon>Glossata</taxon>
        <taxon>Ditrysia</taxon>
        <taxon>Papilionoidea</taxon>
        <taxon>Nymphalidae</taxon>
        <taxon>Danainae</taxon>
        <taxon>Danaini</taxon>
        <taxon>Danaina</taxon>
        <taxon>Danaus</taxon>
        <taxon>Danaus</taxon>
    </lineage>
</organism>
<dbReference type="GO" id="GO:0032580">
    <property type="term" value="C:Golgi cisterna membrane"/>
    <property type="evidence" value="ECO:0007669"/>
    <property type="project" value="UniProtKB-SubCell"/>
</dbReference>
<comment type="pathway">
    <text evidence="2">Protein modification; protein glycosylation.</text>
</comment>
<dbReference type="Gene3D" id="3.40.50.11660">
    <property type="entry name" value="Glycosyl transferase family 10, C-terminal domain"/>
    <property type="match status" value="1"/>
</dbReference>